<gene>
    <name evidence="1" type="ORF">V5E97_26290</name>
</gene>
<accession>A0AAU7C8X2</accession>
<dbReference type="Pfam" id="PF05973">
    <property type="entry name" value="Gp49"/>
    <property type="match status" value="1"/>
</dbReference>
<protein>
    <submittedName>
        <fullName evidence="1">Type II toxin-antitoxin system RelE/ParE family toxin</fullName>
    </submittedName>
</protein>
<dbReference type="RefSeq" id="WP_406694584.1">
    <property type="nucleotide sequence ID" value="NZ_CP155447.1"/>
</dbReference>
<evidence type="ECO:0000313" key="1">
    <source>
        <dbReference type="EMBL" id="XBH01838.1"/>
    </source>
</evidence>
<dbReference type="AlphaFoldDB" id="A0AAU7C8X2"/>
<name>A0AAU7C8X2_9BACT</name>
<dbReference type="InterPro" id="IPR009241">
    <property type="entry name" value="HigB-like"/>
</dbReference>
<reference evidence="1" key="1">
    <citation type="submission" date="2024-05" db="EMBL/GenBank/DDBJ databases">
        <title>Planctomycetes of the genus Singulisphaera possess chitinolytic capabilities.</title>
        <authorList>
            <person name="Ivanova A."/>
        </authorList>
    </citation>
    <scope>NUCLEOTIDE SEQUENCE</scope>
    <source>
        <strain evidence="1">Ch08T</strain>
    </source>
</reference>
<organism evidence="1">
    <name type="scientific">Singulisphaera sp. Ch08</name>
    <dbReference type="NCBI Taxonomy" id="3120278"/>
    <lineage>
        <taxon>Bacteria</taxon>
        <taxon>Pseudomonadati</taxon>
        <taxon>Planctomycetota</taxon>
        <taxon>Planctomycetia</taxon>
        <taxon>Isosphaerales</taxon>
        <taxon>Isosphaeraceae</taxon>
        <taxon>Singulisphaera</taxon>
    </lineage>
</organism>
<proteinExistence type="predicted"/>
<sequence length="123" mass="14041">MSNLAYTLLVSTANEEPKPLAWLHGEIKTPPFSEAARIEAGLLLRRIQNREIFGMPHSRPMPSIGARCHELRIKDENRSWRIVYRIDADAIVIVDVFAKITQQTPKVAIDRCKSRLARYDEAS</sequence>
<dbReference type="EMBL" id="CP155447">
    <property type="protein sequence ID" value="XBH01838.1"/>
    <property type="molecule type" value="Genomic_DNA"/>
</dbReference>